<dbReference type="EMBL" id="SJOL01005444">
    <property type="protein sequence ID" value="TGZ70344.1"/>
    <property type="molecule type" value="Genomic_DNA"/>
</dbReference>
<reference evidence="2 3" key="1">
    <citation type="journal article" date="2019" name="BMC Genomics">
        <title>New insights from Opisthorchis felineus genome: update on genomics of the epidemiologically important liver flukes.</title>
        <authorList>
            <person name="Ershov N.I."/>
            <person name="Mordvinov V.A."/>
            <person name="Prokhortchouk E.B."/>
            <person name="Pakharukova M.Y."/>
            <person name="Gunbin K.V."/>
            <person name="Ustyantsev K."/>
            <person name="Genaev M.A."/>
            <person name="Blinov A.G."/>
            <person name="Mazur A."/>
            <person name="Boulygina E."/>
            <person name="Tsygankova S."/>
            <person name="Khrameeva E."/>
            <person name="Chekanov N."/>
            <person name="Fan G."/>
            <person name="Xiao A."/>
            <person name="Zhang H."/>
            <person name="Xu X."/>
            <person name="Yang H."/>
            <person name="Solovyev V."/>
            <person name="Lee S.M."/>
            <person name="Liu X."/>
            <person name="Afonnikov D.A."/>
            <person name="Skryabin K.G."/>
        </authorList>
    </citation>
    <scope>NUCLEOTIDE SEQUENCE [LARGE SCALE GENOMIC DNA]</scope>
    <source>
        <strain evidence="2">AK-0245</strain>
        <tissue evidence="2">Whole organism</tissue>
    </source>
</reference>
<name>A0A4V3SG01_OPIFE</name>
<dbReference type="AlphaFoldDB" id="A0A4V3SG01"/>
<gene>
    <name evidence="2" type="ORF">CRM22_003252</name>
</gene>
<accession>A0A4V3SG01</accession>
<feature type="compositionally biased region" description="Basic residues" evidence="1">
    <location>
        <begin position="245"/>
        <end position="258"/>
    </location>
</feature>
<feature type="region of interest" description="Disordered" evidence="1">
    <location>
        <begin position="553"/>
        <end position="578"/>
    </location>
</feature>
<dbReference type="OrthoDB" id="6256193at2759"/>
<keyword evidence="3" id="KW-1185">Reference proteome</keyword>
<feature type="region of interest" description="Disordered" evidence="1">
    <location>
        <begin position="596"/>
        <end position="618"/>
    </location>
</feature>
<dbReference type="STRING" id="147828.A0A4V3SG01"/>
<feature type="compositionally biased region" description="Polar residues" evidence="1">
    <location>
        <begin position="553"/>
        <end position="576"/>
    </location>
</feature>
<feature type="compositionally biased region" description="Polar residues" evidence="1">
    <location>
        <begin position="277"/>
        <end position="286"/>
    </location>
</feature>
<sequence length="980" mass="107148">MNPSHTTLEELVERYIHAPKNKQAFYNTERWMHTNLKKDNAESILISLKKFFSAFFVRNVKRCQPYSPREFAVLASLLAAFMDCRFWAGFPPSSNETSWCELTLVGTPIYLIDVLLQMTTVAGTNEFAQGIYRRIFCLPKAYFKCPTNAVRLIALYKWASGEIAAPIFSPKDLIANYLHAHSLITWIYNRHGKITASLESQDRSDEQVLQTIINNYELEDFVELLSPTATQNVKLESDEAEASLKKKIQSSSKKRRKLTQNSELMSKKKKKVKDPALTNTSKQSPTDGAHLTSEVISSNLNGIIDFEHLEPTVQLTEPTMLPVTGRLSEPDIAVETTGTLEPAITIRDNPDIIQSPPSIACDGPSCSVAATKVDATVSIFSKKSDICDQADAEEASPRELIIVDYLHLRSPKGSLDTLQGYVETPQSDSARNGRPCAKHSISPKSPIILPDEPFYNLSSRIAQAEKASRDSETAVTDYAKCAEASRPERTTLAVSPTRDLHPIIDQPLPDKNLSLGSGSKDSDVTVDQVQLVQTGETDAAEVAGLLQSQLTTANSSGRVTRQSQLTKPGSQGSSIRCSEVRRLSRRRLNSSNAACKVESMVDTSQHARLKSPPTGSAKSLHVIEKPNQVIDVTELTCKNADETQLGCIDAGTTDGQLQHCEQSTPVLETTPVVQHSRSRIIHSATGDPTLGKRKSTVRRRDLLDGTQTLSASNVADFLTCLQHTEMQKSPITTPIKRLSNTVHTEISPAICSGNSSEKLELPFTSGNSIPDPTPSIHDPLHDARAIAISSVDSVQYNDTQKLLSAVPLVPRRRMKTPQSDGKLVLQKTSSAQRKALRRRASISANPIVSASTCTQPTTDLVKAKCLKEETGIPPSKAPETVGPVGLEDGRKLTVTATMTDPTRKRRTRTPQSTGACPGSSVPSPKKKRLSGRCRSGDSEAVQRTPSGTGPAKSRTPRGTAKEDSIQQRPPYLLRGRTPTI</sequence>
<feature type="region of interest" description="Disordered" evidence="1">
    <location>
        <begin position="870"/>
        <end position="980"/>
    </location>
</feature>
<protein>
    <submittedName>
        <fullName evidence="2">Uncharacterized protein</fullName>
    </submittedName>
</protein>
<comment type="caution">
    <text evidence="2">The sequence shown here is derived from an EMBL/GenBank/DDBJ whole genome shotgun (WGS) entry which is preliminary data.</text>
</comment>
<feature type="region of interest" description="Disordered" evidence="1">
    <location>
        <begin position="240"/>
        <end position="290"/>
    </location>
</feature>
<evidence type="ECO:0000313" key="2">
    <source>
        <dbReference type="EMBL" id="TGZ70344.1"/>
    </source>
</evidence>
<dbReference type="Proteomes" id="UP000308267">
    <property type="component" value="Unassembled WGS sequence"/>
</dbReference>
<evidence type="ECO:0000313" key="3">
    <source>
        <dbReference type="Proteomes" id="UP000308267"/>
    </source>
</evidence>
<proteinExistence type="predicted"/>
<feature type="region of interest" description="Disordered" evidence="1">
    <location>
        <begin position="498"/>
        <end position="523"/>
    </location>
</feature>
<organism evidence="2 3">
    <name type="scientific">Opisthorchis felineus</name>
    <dbReference type="NCBI Taxonomy" id="147828"/>
    <lineage>
        <taxon>Eukaryota</taxon>
        <taxon>Metazoa</taxon>
        <taxon>Spiralia</taxon>
        <taxon>Lophotrochozoa</taxon>
        <taxon>Platyhelminthes</taxon>
        <taxon>Trematoda</taxon>
        <taxon>Digenea</taxon>
        <taxon>Opisthorchiida</taxon>
        <taxon>Opisthorchiata</taxon>
        <taxon>Opisthorchiidae</taxon>
        <taxon>Opisthorchis</taxon>
    </lineage>
</organism>
<evidence type="ECO:0000256" key="1">
    <source>
        <dbReference type="SAM" id="MobiDB-lite"/>
    </source>
</evidence>